<evidence type="ECO:0000313" key="4">
    <source>
        <dbReference type="EMBL" id="GAH43521.1"/>
    </source>
</evidence>
<organism evidence="4">
    <name type="scientific">marine sediment metagenome</name>
    <dbReference type="NCBI Taxonomy" id="412755"/>
    <lineage>
        <taxon>unclassified sequences</taxon>
        <taxon>metagenomes</taxon>
        <taxon>ecological metagenomes</taxon>
    </lineage>
</organism>
<evidence type="ECO:0000256" key="2">
    <source>
        <dbReference type="ARBA" id="ARBA00023002"/>
    </source>
</evidence>
<dbReference type="Pfam" id="PF07992">
    <property type="entry name" value="Pyr_redox_2"/>
    <property type="match status" value="1"/>
</dbReference>
<dbReference type="Gene3D" id="3.50.50.60">
    <property type="entry name" value="FAD/NAD(P)-binding domain"/>
    <property type="match status" value="2"/>
</dbReference>
<feature type="non-terminal residue" evidence="4">
    <location>
        <position position="1"/>
    </location>
</feature>
<dbReference type="SUPFAM" id="SSF51905">
    <property type="entry name" value="FAD/NAD(P)-binding domain"/>
    <property type="match status" value="1"/>
</dbReference>
<evidence type="ECO:0000256" key="1">
    <source>
        <dbReference type="ARBA" id="ARBA00022630"/>
    </source>
</evidence>
<comment type="caution">
    <text evidence="4">The sequence shown here is derived from an EMBL/GenBank/DDBJ whole genome shotgun (WGS) entry which is preliminary data.</text>
</comment>
<feature type="domain" description="FAD/NAD(P)-binding" evidence="3">
    <location>
        <begin position="14"/>
        <end position="120"/>
    </location>
</feature>
<protein>
    <recommendedName>
        <fullName evidence="3">FAD/NAD(P)-binding domain-containing protein</fullName>
    </recommendedName>
</protein>
<gene>
    <name evidence="4" type="ORF">S03H2_21260</name>
</gene>
<dbReference type="InterPro" id="IPR023753">
    <property type="entry name" value="FAD/NAD-binding_dom"/>
</dbReference>
<dbReference type="InterPro" id="IPR036188">
    <property type="entry name" value="FAD/NAD-bd_sf"/>
</dbReference>
<proteinExistence type="predicted"/>
<keyword evidence="1" id="KW-0285">Flavoprotein</keyword>
<dbReference type="AlphaFoldDB" id="X1FD28"/>
<name>X1FD28_9ZZZZ</name>
<dbReference type="GO" id="GO:0016491">
    <property type="term" value="F:oxidoreductase activity"/>
    <property type="evidence" value="ECO:0007669"/>
    <property type="project" value="UniProtKB-KW"/>
</dbReference>
<dbReference type="PRINTS" id="PR00368">
    <property type="entry name" value="FADPNR"/>
</dbReference>
<dbReference type="PANTHER" id="PTHR48105">
    <property type="entry name" value="THIOREDOXIN REDUCTASE 1-RELATED-RELATED"/>
    <property type="match status" value="1"/>
</dbReference>
<sequence length="134" mass="14886">EYAQKVGADETNQERVKKIRKIEVITSAVLKQIKGKEFVDSIIYQNRKSKKLNILRVEGVFVEIGSQPATSFVKGLVDFNEKDEIKINPRNNQTKTPGLFAAGDVTDVKEKQIVIAAGEGGKAALSTYQYLQKS</sequence>
<dbReference type="PRINTS" id="PR00469">
    <property type="entry name" value="PNDRDTASEII"/>
</dbReference>
<keyword evidence="2" id="KW-0560">Oxidoreductase</keyword>
<dbReference type="EMBL" id="BARU01011295">
    <property type="protein sequence ID" value="GAH43521.1"/>
    <property type="molecule type" value="Genomic_DNA"/>
</dbReference>
<evidence type="ECO:0000259" key="3">
    <source>
        <dbReference type="Pfam" id="PF07992"/>
    </source>
</evidence>
<reference evidence="4" key="1">
    <citation type="journal article" date="2014" name="Front. Microbiol.">
        <title>High frequency of phylogenetically diverse reductive dehalogenase-homologous genes in deep subseafloor sedimentary metagenomes.</title>
        <authorList>
            <person name="Kawai M."/>
            <person name="Futagami T."/>
            <person name="Toyoda A."/>
            <person name="Takaki Y."/>
            <person name="Nishi S."/>
            <person name="Hori S."/>
            <person name="Arai W."/>
            <person name="Tsubouchi T."/>
            <person name="Morono Y."/>
            <person name="Uchiyama I."/>
            <person name="Ito T."/>
            <person name="Fujiyama A."/>
            <person name="Inagaki F."/>
            <person name="Takami H."/>
        </authorList>
    </citation>
    <scope>NUCLEOTIDE SEQUENCE</scope>
    <source>
        <strain evidence="4">Expedition CK06-06</strain>
    </source>
</reference>
<accession>X1FD28</accession>
<dbReference type="InterPro" id="IPR050097">
    <property type="entry name" value="Ferredoxin-NADP_redctase_2"/>
</dbReference>